<protein>
    <submittedName>
        <fullName evidence="2">Uncharacterized protein</fullName>
    </submittedName>
</protein>
<keyword evidence="1" id="KW-0472">Membrane</keyword>
<dbReference type="AlphaFoldDB" id="A0A1F7XYL8"/>
<reference evidence="2 3" key="1">
    <citation type="journal article" date="2016" name="Nat. Commun.">
        <title>Thousands of microbial genomes shed light on interconnected biogeochemical processes in an aquifer system.</title>
        <authorList>
            <person name="Anantharaman K."/>
            <person name="Brown C.T."/>
            <person name="Hug L.A."/>
            <person name="Sharon I."/>
            <person name="Castelle C.J."/>
            <person name="Probst A.J."/>
            <person name="Thomas B.C."/>
            <person name="Singh A."/>
            <person name="Wilkins M.J."/>
            <person name="Karaoz U."/>
            <person name="Brodie E.L."/>
            <person name="Williams K.H."/>
            <person name="Hubbard S.S."/>
            <person name="Banfield J.F."/>
        </authorList>
    </citation>
    <scope>NUCLEOTIDE SEQUENCE [LARGE SCALE GENOMIC DNA]</scope>
</reference>
<evidence type="ECO:0000313" key="2">
    <source>
        <dbReference type="EMBL" id="OGM20147.1"/>
    </source>
</evidence>
<feature type="transmembrane region" description="Helical" evidence="1">
    <location>
        <begin position="61"/>
        <end position="81"/>
    </location>
</feature>
<name>A0A1F7XYL8_9BACT</name>
<proteinExistence type="predicted"/>
<feature type="transmembrane region" description="Helical" evidence="1">
    <location>
        <begin position="87"/>
        <end position="110"/>
    </location>
</feature>
<keyword evidence="1" id="KW-1133">Transmembrane helix</keyword>
<organism evidence="2 3">
    <name type="scientific">Candidatus Woesebacteria bacterium RIFCSPHIGHO2_01_FULL_38_9b</name>
    <dbReference type="NCBI Taxonomy" id="1802493"/>
    <lineage>
        <taxon>Bacteria</taxon>
        <taxon>Candidatus Woeseibacteriota</taxon>
    </lineage>
</organism>
<comment type="caution">
    <text evidence="2">The sequence shown here is derived from an EMBL/GenBank/DDBJ whole genome shotgun (WGS) entry which is preliminary data.</text>
</comment>
<sequence>MLETPHVVVGAAIAFKVVNPALAIPLALGSHFVLEKVPHWNPHLNTEKNKLGKVSAQSTKIVIFDVILSLILGGSIAYMALPNISHAITILIASFVAALPDIVEGPYFFLDMKSKFIERWIKFQKVIQVDTSLIPGLFTQAVTIVAAFLWILG</sequence>
<dbReference type="Proteomes" id="UP000178750">
    <property type="component" value="Unassembled WGS sequence"/>
</dbReference>
<dbReference type="EMBL" id="MGGF01000071">
    <property type="protein sequence ID" value="OGM20147.1"/>
    <property type="molecule type" value="Genomic_DNA"/>
</dbReference>
<accession>A0A1F7XYL8</accession>
<gene>
    <name evidence="2" type="ORF">A2863_00805</name>
</gene>
<keyword evidence="1" id="KW-0812">Transmembrane</keyword>
<evidence type="ECO:0000313" key="3">
    <source>
        <dbReference type="Proteomes" id="UP000178750"/>
    </source>
</evidence>
<evidence type="ECO:0000256" key="1">
    <source>
        <dbReference type="SAM" id="Phobius"/>
    </source>
</evidence>
<feature type="transmembrane region" description="Helical" evidence="1">
    <location>
        <begin position="131"/>
        <end position="152"/>
    </location>
</feature>